<comment type="similarity">
    <text evidence="2">Belongs to the type II topoisomerase GyrB family.</text>
</comment>
<dbReference type="SUPFAM" id="SSF54211">
    <property type="entry name" value="Ribosomal protein S5 domain 2-like"/>
    <property type="match status" value="1"/>
</dbReference>
<dbReference type="GO" id="GO:0003677">
    <property type="term" value="F:DNA binding"/>
    <property type="evidence" value="ECO:0007669"/>
    <property type="project" value="UniProtKB-KW"/>
</dbReference>
<keyword evidence="8" id="KW-0413">Isomerase</keyword>
<accession>A0A1G7HI66</accession>
<dbReference type="Gene3D" id="3.30.230.10">
    <property type="match status" value="1"/>
</dbReference>
<comment type="catalytic activity">
    <reaction evidence="1">
        <text>ATP-dependent breakage, passage and rejoining of double-stranded DNA.</text>
        <dbReference type="EC" id="5.6.2.2"/>
    </reaction>
</comment>
<dbReference type="PANTHER" id="PTHR45866">
    <property type="entry name" value="DNA GYRASE/TOPOISOMERASE SUBUNIT B"/>
    <property type="match status" value="1"/>
</dbReference>
<protein>
    <recommendedName>
        <fullName evidence="3">DNA topoisomerase (ATP-hydrolyzing)</fullName>
        <ecNumber evidence="3">5.6.2.2</ecNumber>
    </recommendedName>
</protein>
<feature type="domain" description="DNA topoisomerase type IIA subunit B" evidence="9">
    <location>
        <begin position="214"/>
        <end position="349"/>
    </location>
</feature>
<dbReference type="STRING" id="104663.SAMN04488121_101480"/>
<dbReference type="EC" id="5.6.2.2" evidence="3"/>
<keyword evidence="5" id="KW-0067">ATP-binding</keyword>
<dbReference type="InterPro" id="IPR020568">
    <property type="entry name" value="Ribosomal_Su5_D2-typ_SF"/>
</dbReference>
<evidence type="ECO:0000313" key="10">
    <source>
        <dbReference type="EMBL" id="SDF00115.1"/>
    </source>
</evidence>
<evidence type="ECO:0000313" key="11">
    <source>
        <dbReference type="Proteomes" id="UP000199045"/>
    </source>
</evidence>
<dbReference type="Proteomes" id="UP000199045">
    <property type="component" value="Unassembled WGS sequence"/>
</dbReference>
<dbReference type="AlphaFoldDB" id="A0A1G7HI66"/>
<dbReference type="GO" id="GO:0005524">
    <property type="term" value="F:ATP binding"/>
    <property type="evidence" value="ECO:0007669"/>
    <property type="project" value="UniProtKB-KW"/>
</dbReference>
<dbReference type="PANTHER" id="PTHR45866:SF1">
    <property type="entry name" value="DNA GYRASE SUBUNIT B, MITOCHONDRIAL"/>
    <property type="match status" value="1"/>
</dbReference>
<evidence type="ECO:0000256" key="4">
    <source>
        <dbReference type="ARBA" id="ARBA00022741"/>
    </source>
</evidence>
<gene>
    <name evidence="10" type="ORF">SAMN04488121_101480</name>
</gene>
<sequence>MNGRPGLSIIESIRKRPVMYLGTTNSYGIRRLLKIVISEYLESVTGINTIEVTFNPDNHISIVISGLSTDELEHEIALLHHVTSPKNFKVGILIGFSNVFLLRIVANPDRHVLAAQTGKYELSTAPSSPEETNIIKLDFQLDEEIFKDSHVSYIPMNIMFQQLAYLNAGLKIISVDNRGELQRNVFYYKKGLKELFNNVLEKHDYGKKDSWLAMEIKTAINGYIYHIIFRYHYIYTNYPEPYIRSFANNESTKAGGSLVDGVFKGLQDAFKAIGEKEGVELKAPRKKIGRQLVLMASVKGEPLEYGGSTKDKLDMPTLKSDVRKYVGKVVYKHLIAHAGDRKRVLERFKKD</sequence>
<keyword evidence="6" id="KW-0799">Topoisomerase</keyword>
<dbReference type="Pfam" id="PF00204">
    <property type="entry name" value="DNA_gyraseB"/>
    <property type="match status" value="1"/>
</dbReference>
<dbReference type="InterPro" id="IPR036890">
    <property type="entry name" value="HATPase_C_sf"/>
</dbReference>
<evidence type="ECO:0000256" key="6">
    <source>
        <dbReference type="ARBA" id="ARBA00023029"/>
    </source>
</evidence>
<dbReference type="SUPFAM" id="SSF55874">
    <property type="entry name" value="ATPase domain of HSP90 chaperone/DNA topoisomerase II/histidine kinase"/>
    <property type="match status" value="1"/>
</dbReference>
<dbReference type="InterPro" id="IPR014721">
    <property type="entry name" value="Ribsml_uS5_D2-typ_fold_subgr"/>
</dbReference>
<dbReference type="InterPro" id="IPR013506">
    <property type="entry name" value="Topo_IIA_bsu_dom2"/>
</dbReference>
<dbReference type="EMBL" id="FNBN01000001">
    <property type="protein sequence ID" value="SDF00115.1"/>
    <property type="molecule type" value="Genomic_DNA"/>
</dbReference>
<keyword evidence="4" id="KW-0547">Nucleotide-binding</keyword>
<keyword evidence="7" id="KW-0238">DNA-binding</keyword>
<organism evidence="10 11">
    <name type="scientific">Chitinophaga filiformis</name>
    <name type="common">Myxococcus filiformis</name>
    <name type="synonym">Flexibacter filiformis</name>
    <dbReference type="NCBI Taxonomy" id="104663"/>
    <lineage>
        <taxon>Bacteria</taxon>
        <taxon>Pseudomonadati</taxon>
        <taxon>Bacteroidota</taxon>
        <taxon>Chitinophagia</taxon>
        <taxon>Chitinophagales</taxon>
        <taxon>Chitinophagaceae</taxon>
        <taxon>Chitinophaga</taxon>
    </lineage>
</organism>
<evidence type="ECO:0000256" key="3">
    <source>
        <dbReference type="ARBA" id="ARBA00012895"/>
    </source>
</evidence>
<evidence type="ECO:0000256" key="8">
    <source>
        <dbReference type="ARBA" id="ARBA00023235"/>
    </source>
</evidence>
<dbReference type="Gene3D" id="3.30.565.10">
    <property type="entry name" value="Histidine kinase-like ATPase, C-terminal domain"/>
    <property type="match status" value="1"/>
</dbReference>
<reference evidence="10 11" key="1">
    <citation type="submission" date="2016-10" db="EMBL/GenBank/DDBJ databases">
        <authorList>
            <person name="de Groot N.N."/>
        </authorList>
    </citation>
    <scope>NUCLEOTIDE SEQUENCE [LARGE SCALE GENOMIC DNA]</scope>
    <source>
        <strain evidence="10 11">DSM 527</strain>
    </source>
</reference>
<evidence type="ECO:0000256" key="5">
    <source>
        <dbReference type="ARBA" id="ARBA00022840"/>
    </source>
</evidence>
<evidence type="ECO:0000256" key="2">
    <source>
        <dbReference type="ARBA" id="ARBA00010708"/>
    </source>
</evidence>
<proteinExistence type="inferred from homology"/>
<dbReference type="GO" id="GO:0003918">
    <property type="term" value="F:DNA topoisomerase type II (double strand cut, ATP-hydrolyzing) activity"/>
    <property type="evidence" value="ECO:0007669"/>
    <property type="project" value="UniProtKB-EC"/>
</dbReference>
<evidence type="ECO:0000259" key="9">
    <source>
        <dbReference type="Pfam" id="PF00204"/>
    </source>
</evidence>
<dbReference type="GO" id="GO:0006265">
    <property type="term" value="P:DNA topological change"/>
    <property type="evidence" value="ECO:0007669"/>
    <property type="project" value="InterPro"/>
</dbReference>
<dbReference type="OrthoDB" id="629252at2"/>
<evidence type="ECO:0000256" key="7">
    <source>
        <dbReference type="ARBA" id="ARBA00023125"/>
    </source>
</evidence>
<evidence type="ECO:0000256" key="1">
    <source>
        <dbReference type="ARBA" id="ARBA00000185"/>
    </source>
</evidence>
<dbReference type="RefSeq" id="WP_089828626.1">
    <property type="nucleotide sequence ID" value="NZ_FNBN01000001.1"/>
</dbReference>
<name>A0A1G7HI66_CHIFI</name>